<feature type="compositionally biased region" description="Low complexity" evidence="2">
    <location>
        <begin position="391"/>
        <end position="400"/>
    </location>
</feature>
<gene>
    <name evidence="3" type="ORF">scyTo_0009663</name>
</gene>
<dbReference type="EMBL" id="BFAA01004008">
    <property type="protein sequence ID" value="GCB63408.1"/>
    <property type="molecule type" value="Genomic_DNA"/>
</dbReference>
<comment type="caution">
    <text evidence="3">The sequence shown here is derived from an EMBL/GenBank/DDBJ whole genome shotgun (WGS) entry which is preliminary data.</text>
</comment>
<dbReference type="Proteomes" id="UP000288216">
    <property type="component" value="Unassembled WGS sequence"/>
</dbReference>
<evidence type="ECO:0000256" key="2">
    <source>
        <dbReference type="SAM" id="MobiDB-lite"/>
    </source>
</evidence>
<sequence>MKVKLAYNTQEHSLTGEQVPYIKELTEQEEFTRKLFGLPNSTITNGGSDMGMNEDTQVSMDTSDGDGGESAAASEIPERADEEGTEVNTSQQCGMAAAVKEGEECQEVKMSDLEGSVGEFKLNIVTCVKEEPGDDLAAVAEEGCSEPSGSEEPAALGAEALSSPRAHGQHQAHAAVEENEDALKPFESLHQEPVQSYRASSNFLQQTLTEFKMEVSQNLQRNDTVLQQHRQHLAHVSVEKNEDDLKPLESLHLERVQSSEIYQATSKFLQQALTEFKMEVKLVHNTQDFLLTGGWVPYINTMNDTQLSMDTSDGDGGESAAAFEISERADEEGTEVNTSQQCGMAVAVEEGEECQEGKMSDLEGSVDELKLNIVVCVKKEACDELSAVVEGGRSESSGGEKPVTLRTGVPPYRRACGQHQAHGAGEENEDDLKPLERLYEEQVQSTESYQATSQLLLQTLTEFKTEVSQNLQRNSEILQQQNEVLRQQNEILQHHLQRNNAILQQQNEVLFQLLQRSNETLNEMRQILYQTVALSGQQQPSAETSAAGHSSGT</sequence>
<feature type="coiled-coil region" evidence="1">
    <location>
        <begin position="468"/>
        <end position="495"/>
    </location>
</feature>
<keyword evidence="1" id="KW-0175">Coiled coil</keyword>
<dbReference type="AlphaFoldDB" id="A0A401NR88"/>
<protein>
    <submittedName>
        <fullName evidence="3">Uncharacterized protein</fullName>
    </submittedName>
</protein>
<evidence type="ECO:0000313" key="4">
    <source>
        <dbReference type="Proteomes" id="UP000288216"/>
    </source>
</evidence>
<organism evidence="3 4">
    <name type="scientific">Scyliorhinus torazame</name>
    <name type="common">Cloudy catshark</name>
    <name type="synonym">Catulus torazame</name>
    <dbReference type="NCBI Taxonomy" id="75743"/>
    <lineage>
        <taxon>Eukaryota</taxon>
        <taxon>Metazoa</taxon>
        <taxon>Chordata</taxon>
        <taxon>Craniata</taxon>
        <taxon>Vertebrata</taxon>
        <taxon>Chondrichthyes</taxon>
        <taxon>Elasmobranchii</taxon>
        <taxon>Galeomorphii</taxon>
        <taxon>Galeoidea</taxon>
        <taxon>Carcharhiniformes</taxon>
        <taxon>Scyliorhinidae</taxon>
        <taxon>Scyliorhinus</taxon>
    </lineage>
</organism>
<reference evidence="3 4" key="1">
    <citation type="journal article" date="2018" name="Nat. Ecol. Evol.">
        <title>Shark genomes provide insights into elasmobranch evolution and the origin of vertebrates.</title>
        <authorList>
            <person name="Hara Y"/>
            <person name="Yamaguchi K"/>
            <person name="Onimaru K"/>
            <person name="Kadota M"/>
            <person name="Koyanagi M"/>
            <person name="Keeley SD"/>
            <person name="Tatsumi K"/>
            <person name="Tanaka K"/>
            <person name="Motone F"/>
            <person name="Kageyama Y"/>
            <person name="Nozu R"/>
            <person name="Adachi N"/>
            <person name="Nishimura O"/>
            <person name="Nakagawa R"/>
            <person name="Tanegashima C"/>
            <person name="Kiyatake I"/>
            <person name="Matsumoto R"/>
            <person name="Murakumo K"/>
            <person name="Nishida K"/>
            <person name="Terakita A"/>
            <person name="Kuratani S"/>
            <person name="Sato K"/>
            <person name="Hyodo S Kuraku.S."/>
        </authorList>
    </citation>
    <scope>NUCLEOTIDE SEQUENCE [LARGE SCALE GENOMIC DNA]</scope>
</reference>
<dbReference type="STRING" id="75743.A0A401NR88"/>
<accession>A0A401NR88</accession>
<proteinExistence type="predicted"/>
<feature type="region of interest" description="Disordered" evidence="2">
    <location>
        <begin position="391"/>
        <end position="411"/>
    </location>
</feature>
<name>A0A401NR88_SCYTO</name>
<evidence type="ECO:0000256" key="1">
    <source>
        <dbReference type="SAM" id="Coils"/>
    </source>
</evidence>
<feature type="region of interest" description="Disordered" evidence="2">
    <location>
        <begin position="36"/>
        <end position="90"/>
    </location>
</feature>
<keyword evidence="4" id="KW-1185">Reference proteome</keyword>
<evidence type="ECO:0000313" key="3">
    <source>
        <dbReference type="EMBL" id="GCB63408.1"/>
    </source>
</evidence>